<reference evidence="3" key="1">
    <citation type="submission" date="2021-01" db="EMBL/GenBank/DDBJ databases">
        <title>Whole genome shotgun sequence of Catellatospora methionotrophica NBRC 14553.</title>
        <authorList>
            <person name="Komaki H."/>
            <person name="Tamura T."/>
        </authorList>
    </citation>
    <scope>NUCLEOTIDE SEQUENCE</scope>
    <source>
        <strain evidence="3">NBRC 14553</strain>
    </source>
</reference>
<keyword evidence="4" id="KW-1185">Reference proteome</keyword>
<keyword evidence="2" id="KW-1133">Transmembrane helix</keyword>
<keyword evidence="2" id="KW-0472">Membrane</keyword>
<accession>A0A8J3PCV5</accession>
<keyword evidence="2" id="KW-0812">Transmembrane</keyword>
<dbReference type="EMBL" id="BONJ01000001">
    <property type="protein sequence ID" value="GIG11748.1"/>
    <property type="molecule type" value="Genomic_DNA"/>
</dbReference>
<feature type="transmembrane region" description="Helical" evidence="2">
    <location>
        <begin position="23"/>
        <end position="43"/>
    </location>
</feature>
<feature type="compositionally biased region" description="Low complexity" evidence="1">
    <location>
        <begin position="132"/>
        <end position="145"/>
    </location>
</feature>
<feature type="transmembrane region" description="Helical" evidence="2">
    <location>
        <begin position="64"/>
        <end position="84"/>
    </location>
</feature>
<sequence>MTVVAGLALAVHALVEVLLVWSVSMALLSSFLIVVVGAFYTLFVAAPGERAGFALARPLRRLPLWARAAWGVFLAAPFVSLLFWPSSGSRTSSEVIPLPSLVTAYFGVSLALLSWERLRGLGAEQLPAQPVVLPGSSGAGSPVSGQRGRPR</sequence>
<comment type="caution">
    <text evidence="3">The sequence shown here is derived from an EMBL/GenBank/DDBJ whole genome shotgun (WGS) entry which is preliminary data.</text>
</comment>
<evidence type="ECO:0000256" key="1">
    <source>
        <dbReference type="SAM" id="MobiDB-lite"/>
    </source>
</evidence>
<name>A0A8J3PCV5_9ACTN</name>
<feature type="region of interest" description="Disordered" evidence="1">
    <location>
        <begin position="132"/>
        <end position="151"/>
    </location>
</feature>
<evidence type="ECO:0000256" key="2">
    <source>
        <dbReference type="SAM" id="Phobius"/>
    </source>
</evidence>
<protein>
    <submittedName>
        <fullName evidence="3">Uncharacterized protein</fullName>
    </submittedName>
</protein>
<organism evidence="3 4">
    <name type="scientific">Catellatospora methionotrophica</name>
    <dbReference type="NCBI Taxonomy" id="121620"/>
    <lineage>
        <taxon>Bacteria</taxon>
        <taxon>Bacillati</taxon>
        <taxon>Actinomycetota</taxon>
        <taxon>Actinomycetes</taxon>
        <taxon>Micromonosporales</taxon>
        <taxon>Micromonosporaceae</taxon>
        <taxon>Catellatospora</taxon>
    </lineage>
</organism>
<dbReference type="AlphaFoldDB" id="A0A8J3PCV5"/>
<feature type="transmembrane region" description="Helical" evidence="2">
    <location>
        <begin position="96"/>
        <end position="115"/>
    </location>
</feature>
<gene>
    <name evidence="3" type="ORF">Cme02nite_00800</name>
</gene>
<proteinExistence type="predicted"/>
<dbReference type="RefSeq" id="WP_166380643.1">
    <property type="nucleotide sequence ID" value="NZ_BAAATT010000011.1"/>
</dbReference>
<evidence type="ECO:0000313" key="3">
    <source>
        <dbReference type="EMBL" id="GIG11748.1"/>
    </source>
</evidence>
<evidence type="ECO:0000313" key="4">
    <source>
        <dbReference type="Proteomes" id="UP000660339"/>
    </source>
</evidence>
<dbReference type="Proteomes" id="UP000660339">
    <property type="component" value="Unassembled WGS sequence"/>
</dbReference>